<evidence type="ECO:0000256" key="1">
    <source>
        <dbReference type="SAM" id="MobiDB-lite"/>
    </source>
</evidence>
<accession>H2AY53</accession>
<feature type="region of interest" description="Disordered" evidence="1">
    <location>
        <begin position="110"/>
        <end position="142"/>
    </location>
</feature>
<sequence>MLSVSSMPNTVSLLSRELRSLSLGSIDTSHASEYASSSSTSTEAATSTATGTISHSALVGTTSSTEPATLASTGMTISSALVGTTSSTEPATSARYNAFTSHASVFISTTIGRSDDTSPSGPTSTTRHHKPSTTHTTSDSRIQESARFSTMSKITASLSSHDFNIMIKSHSTQSSNGATTTPIIGSNTPVPSLDTNVEYSDRTRATTTLGTSFATVLQASANNNVVNIFGTSLYFILYSILM</sequence>
<feature type="region of interest" description="Disordered" evidence="1">
    <location>
        <begin position="172"/>
        <end position="193"/>
    </location>
</feature>
<keyword evidence="3" id="KW-1185">Reference proteome</keyword>
<organism evidence="2 3">
    <name type="scientific">Kazachstania africana (strain ATCC 22294 / BCRC 22015 / CBS 2517 / CECT 1963 / NBRC 1671 / NRRL Y-8276)</name>
    <name type="common">Yeast</name>
    <name type="synonym">Kluyveromyces africanus</name>
    <dbReference type="NCBI Taxonomy" id="1071382"/>
    <lineage>
        <taxon>Eukaryota</taxon>
        <taxon>Fungi</taxon>
        <taxon>Dikarya</taxon>
        <taxon>Ascomycota</taxon>
        <taxon>Saccharomycotina</taxon>
        <taxon>Saccharomycetes</taxon>
        <taxon>Saccharomycetales</taxon>
        <taxon>Saccharomycetaceae</taxon>
        <taxon>Kazachstania</taxon>
    </lineage>
</organism>
<evidence type="ECO:0000313" key="2">
    <source>
        <dbReference type="EMBL" id="CCF59303.1"/>
    </source>
</evidence>
<dbReference type="RefSeq" id="XP_003958438.1">
    <property type="nucleotide sequence ID" value="XM_003958389.1"/>
</dbReference>
<dbReference type="InParanoid" id="H2AY53"/>
<dbReference type="Proteomes" id="UP000005220">
    <property type="component" value="Chromosome 7"/>
</dbReference>
<dbReference type="GeneID" id="13887282"/>
<dbReference type="AlphaFoldDB" id="H2AY53"/>
<gene>
    <name evidence="2" type="primary">KAFR0G02720</name>
    <name evidence="2" type="ORF">KAFR_0G02720</name>
</gene>
<proteinExistence type="predicted"/>
<protein>
    <submittedName>
        <fullName evidence="2">Uncharacterized protein</fullName>
    </submittedName>
</protein>
<name>H2AY53_KAZAF</name>
<reference evidence="2 3" key="1">
    <citation type="journal article" date="2011" name="Proc. Natl. Acad. Sci. U.S.A.">
        <title>Evolutionary erosion of yeast sex chromosomes by mating-type switching accidents.</title>
        <authorList>
            <person name="Gordon J.L."/>
            <person name="Armisen D."/>
            <person name="Proux-Wera E."/>
            <person name="Oheigeartaigh S.S."/>
            <person name="Byrne K.P."/>
            <person name="Wolfe K.H."/>
        </authorList>
    </citation>
    <scope>NUCLEOTIDE SEQUENCE [LARGE SCALE GENOMIC DNA]</scope>
    <source>
        <strain evidence="3">ATCC 22294 / BCRC 22015 / CBS 2517 / CECT 1963 / NBRC 1671 / NRRL Y-8276</strain>
    </source>
</reference>
<evidence type="ECO:0000313" key="3">
    <source>
        <dbReference type="Proteomes" id="UP000005220"/>
    </source>
</evidence>
<dbReference type="KEGG" id="kaf:KAFR_0G02720"/>
<dbReference type="HOGENOM" id="CLU_1147336_0_0_1"/>
<dbReference type="EMBL" id="HE650827">
    <property type="protein sequence ID" value="CCF59303.1"/>
    <property type="molecule type" value="Genomic_DNA"/>
</dbReference>